<protein>
    <submittedName>
        <fullName evidence="1">Uncharacterized protein</fullName>
    </submittedName>
</protein>
<name>A0A3N6SP42_BRACR</name>
<comment type="caution">
    <text evidence="1">The sequence shown here is derived from an EMBL/GenBank/DDBJ whole genome shotgun (WGS) entry which is preliminary data.</text>
</comment>
<reference evidence="1" key="1">
    <citation type="submission" date="2019-12" db="EMBL/GenBank/DDBJ databases">
        <title>Genome sequencing and annotation of Brassica cretica.</title>
        <authorList>
            <person name="Studholme D.J."/>
            <person name="Sarris P.F."/>
        </authorList>
    </citation>
    <scope>NUCLEOTIDE SEQUENCE</scope>
    <source>
        <strain evidence="1">PFS-001/15</strain>
        <tissue evidence="1">Leaf</tissue>
    </source>
</reference>
<dbReference type="EMBL" id="QGKW02001988">
    <property type="protein sequence ID" value="KAF2551790.1"/>
    <property type="molecule type" value="Genomic_DNA"/>
</dbReference>
<sequence>MRYPLLPTNTTNTGGDDELEIENVMELENLDDMVMTKEDEEEVDRMVNEFNDVVMDETMMI</sequence>
<gene>
    <name evidence="1" type="ORF">F2Q68_00035660</name>
</gene>
<organism evidence="1 2">
    <name type="scientific">Brassica cretica</name>
    <name type="common">Mustard</name>
    <dbReference type="NCBI Taxonomy" id="69181"/>
    <lineage>
        <taxon>Eukaryota</taxon>
        <taxon>Viridiplantae</taxon>
        <taxon>Streptophyta</taxon>
        <taxon>Embryophyta</taxon>
        <taxon>Tracheophyta</taxon>
        <taxon>Spermatophyta</taxon>
        <taxon>Magnoliopsida</taxon>
        <taxon>eudicotyledons</taxon>
        <taxon>Gunneridae</taxon>
        <taxon>Pentapetalae</taxon>
        <taxon>rosids</taxon>
        <taxon>malvids</taxon>
        <taxon>Brassicales</taxon>
        <taxon>Brassicaceae</taxon>
        <taxon>Brassiceae</taxon>
        <taxon>Brassica</taxon>
    </lineage>
</organism>
<evidence type="ECO:0000313" key="2">
    <source>
        <dbReference type="Proteomes" id="UP000712281"/>
    </source>
</evidence>
<dbReference type="AlphaFoldDB" id="A0A3N6SP42"/>
<proteinExistence type="predicted"/>
<evidence type="ECO:0000313" key="1">
    <source>
        <dbReference type="EMBL" id="KAF2551790.1"/>
    </source>
</evidence>
<accession>A0A3N6SP42</accession>
<dbReference type="Proteomes" id="UP000712281">
    <property type="component" value="Unassembled WGS sequence"/>
</dbReference>